<organism evidence="2 3">
    <name type="scientific">Furfurilactobacillus rossiae DSM 15814</name>
    <dbReference type="NCBI Taxonomy" id="1114972"/>
    <lineage>
        <taxon>Bacteria</taxon>
        <taxon>Bacillati</taxon>
        <taxon>Bacillota</taxon>
        <taxon>Bacilli</taxon>
        <taxon>Lactobacillales</taxon>
        <taxon>Lactobacillaceae</taxon>
        <taxon>Furfurilactobacillus</taxon>
    </lineage>
</organism>
<reference evidence="2 3" key="1">
    <citation type="journal article" date="2015" name="Genome Announc.">
        <title>Expanding the biotechnology potential of lactobacilli through comparative genomics of 213 strains and associated genera.</title>
        <authorList>
            <person name="Sun Z."/>
            <person name="Harris H.M."/>
            <person name="McCann A."/>
            <person name="Guo C."/>
            <person name="Argimon S."/>
            <person name="Zhang W."/>
            <person name="Yang X."/>
            <person name="Jeffery I.B."/>
            <person name="Cooney J.C."/>
            <person name="Kagawa T.F."/>
            <person name="Liu W."/>
            <person name="Song Y."/>
            <person name="Salvetti E."/>
            <person name="Wrobel A."/>
            <person name="Rasinkangas P."/>
            <person name="Parkhill J."/>
            <person name="Rea M.C."/>
            <person name="O'Sullivan O."/>
            <person name="Ritari J."/>
            <person name="Douillard F.P."/>
            <person name="Paul Ross R."/>
            <person name="Yang R."/>
            <person name="Briner A.E."/>
            <person name="Felis G.E."/>
            <person name="de Vos W.M."/>
            <person name="Barrangou R."/>
            <person name="Klaenhammer T.R."/>
            <person name="Caufield P.W."/>
            <person name="Cui Y."/>
            <person name="Zhang H."/>
            <person name="O'Toole P.W."/>
        </authorList>
    </citation>
    <scope>NUCLEOTIDE SEQUENCE [LARGE SCALE GENOMIC DNA]</scope>
    <source>
        <strain evidence="2 3">DSM 15814</strain>
    </source>
</reference>
<dbReference type="PANTHER" id="PTHR33169">
    <property type="entry name" value="PADR-FAMILY TRANSCRIPTIONAL REGULATOR"/>
    <property type="match status" value="1"/>
</dbReference>
<gene>
    <name evidence="2" type="ORF">FD35_GL002670</name>
</gene>
<dbReference type="eggNOG" id="COG1695">
    <property type="taxonomic scope" value="Bacteria"/>
</dbReference>
<accession>A0A0R1RL53</accession>
<keyword evidence="3" id="KW-1185">Reference proteome</keyword>
<evidence type="ECO:0000313" key="3">
    <source>
        <dbReference type="Proteomes" id="UP000051999"/>
    </source>
</evidence>
<dbReference type="PANTHER" id="PTHR33169:SF25">
    <property type="entry name" value="DNA-BINDING PROTEIN YIZB-RELATED"/>
    <property type="match status" value="1"/>
</dbReference>
<evidence type="ECO:0000313" key="2">
    <source>
        <dbReference type="EMBL" id="KRL54331.1"/>
    </source>
</evidence>
<dbReference type="SUPFAM" id="SSF46785">
    <property type="entry name" value="Winged helix' DNA-binding domain"/>
    <property type="match status" value="1"/>
</dbReference>
<feature type="domain" description="Transcription regulator PadR N-terminal" evidence="1">
    <location>
        <begin position="51"/>
        <end position="124"/>
    </location>
</feature>
<dbReference type="EMBL" id="AZFF01000009">
    <property type="protein sequence ID" value="KRL54331.1"/>
    <property type="molecule type" value="Genomic_DNA"/>
</dbReference>
<proteinExistence type="predicted"/>
<dbReference type="InterPro" id="IPR036390">
    <property type="entry name" value="WH_DNA-bd_sf"/>
</dbReference>
<name>A0A0R1RL53_9LACO</name>
<dbReference type="Gene3D" id="1.10.10.10">
    <property type="entry name" value="Winged helix-like DNA-binding domain superfamily/Winged helix DNA-binding domain"/>
    <property type="match status" value="1"/>
</dbReference>
<dbReference type="Pfam" id="PF03551">
    <property type="entry name" value="PadR"/>
    <property type="match status" value="1"/>
</dbReference>
<dbReference type="InterPro" id="IPR036388">
    <property type="entry name" value="WH-like_DNA-bd_sf"/>
</dbReference>
<protein>
    <submittedName>
        <fullName evidence="2">Transcriptional regulator (Transcriptional regulator, padr family)</fullName>
    </submittedName>
</protein>
<dbReference type="InterPro" id="IPR005149">
    <property type="entry name" value="Tscrpt_reg_PadR_N"/>
</dbReference>
<dbReference type="InterPro" id="IPR052509">
    <property type="entry name" value="Metal_resp_DNA-bind_regulator"/>
</dbReference>
<dbReference type="Proteomes" id="UP000051999">
    <property type="component" value="Unassembled WGS sequence"/>
</dbReference>
<sequence length="151" mass="17204">MKLEQKALNNTLTHTVIGDKLYSIKRTTTGGAFMKPEISKDIIRGHTTTIILNILSQGDSYGYEIAKAVRELSHDAYELNEATLYTAFRRMERNGDIESYWGDETQGGRRKYYKLTEQGTRLLTKNVADWAFAKKIIDDLITGRIDDNGHN</sequence>
<dbReference type="AlphaFoldDB" id="A0A0R1RL53"/>
<dbReference type="PATRIC" id="fig|1114972.6.peg.2735"/>
<comment type="caution">
    <text evidence="2">The sequence shown here is derived from an EMBL/GenBank/DDBJ whole genome shotgun (WGS) entry which is preliminary data.</text>
</comment>
<dbReference type="STRING" id="1114972.FD35_GL002670"/>
<evidence type="ECO:0000259" key="1">
    <source>
        <dbReference type="Pfam" id="PF03551"/>
    </source>
</evidence>